<feature type="transmembrane region" description="Helical" evidence="11">
    <location>
        <begin position="160"/>
        <end position="181"/>
    </location>
</feature>
<proteinExistence type="inferred from homology"/>
<dbReference type="CDD" id="cd12916">
    <property type="entry name" value="VKOR_1"/>
    <property type="match status" value="1"/>
</dbReference>
<evidence type="ECO:0000313" key="13">
    <source>
        <dbReference type="EMBL" id="ROQ21411.1"/>
    </source>
</evidence>
<name>A0A3N1P1F8_9GAMM</name>
<feature type="region of interest" description="Disordered" evidence="10">
    <location>
        <begin position="1"/>
        <end position="22"/>
    </location>
</feature>
<keyword evidence="9" id="KW-0676">Redox-active center</keyword>
<dbReference type="InterPro" id="IPR012932">
    <property type="entry name" value="VKOR"/>
</dbReference>
<keyword evidence="6" id="KW-0560">Oxidoreductase</keyword>
<sequence>MAKKHPRKPSAKTRQTRTNTPPNWPLLALLGLGLAITGYLTGVAWLDSGPALCGDGSGCDLVQNSRWSRVLGLPLSLWGFVLYTLMLLVVLSTPAPTKRWRRVWRLSVAGLAISLYLTMVGLVELQTVCLWCLASLATLAGVVALLAWQRPAATQSPVWWYWPLNSAILALVVTGSLHIYYYSDFWQPPPPAKLEALAEHLEERGAVFYGASWCSACQQQKRLFHQASEQLPYVECSPLGREGPRARVCVREDIISYPTWIIDDRRYEGVLEPEELARHTAFEW</sequence>
<feature type="domain" description="Vitamin K epoxide reductase" evidence="12">
    <location>
        <begin position="19"/>
        <end position="149"/>
    </location>
</feature>
<dbReference type="InterPro" id="IPR038354">
    <property type="entry name" value="VKOR_sf"/>
</dbReference>
<keyword evidence="3 11" id="KW-0812">Transmembrane</keyword>
<evidence type="ECO:0000256" key="1">
    <source>
        <dbReference type="ARBA" id="ARBA00004141"/>
    </source>
</evidence>
<dbReference type="SMART" id="SM00756">
    <property type="entry name" value="VKc"/>
    <property type="match status" value="1"/>
</dbReference>
<organism evidence="13 14">
    <name type="scientific">Marinimicrobium koreense</name>
    <dbReference type="NCBI Taxonomy" id="306545"/>
    <lineage>
        <taxon>Bacteria</taxon>
        <taxon>Pseudomonadati</taxon>
        <taxon>Pseudomonadota</taxon>
        <taxon>Gammaproteobacteria</taxon>
        <taxon>Cellvibrionales</taxon>
        <taxon>Cellvibrionaceae</taxon>
        <taxon>Marinimicrobium</taxon>
    </lineage>
</organism>
<dbReference type="PANTHER" id="PTHR34573">
    <property type="entry name" value="VKC DOMAIN-CONTAINING PROTEIN"/>
    <property type="match status" value="1"/>
</dbReference>
<gene>
    <name evidence="13" type="ORF">EDC38_2035</name>
</gene>
<evidence type="ECO:0000256" key="11">
    <source>
        <dbReference type="SAM" id="Phobius"/>
    </source>
</evidence>
<keyword evidence="14" id="KW-1185">Reference proteome</keyword>
<keyword evidence="4" id="KW-0874">Quinone</keyword>
<evidence type="ECO:0000256" key="4">
    <source>
        <dbReference type="ARBA" id="ARBA00022719"/>
    </source>
</evidence>
<dbReference type="GO" id="GO:0048038">
    <property type="term" value="F:quinone binding"/>
    <property type="evidence" value="ECO:0007669"/>
    <property type="project" value="UniProtKB-KW"/>
</dbReference>
<protein>
    <submittedName>
        <fullName evidence="13">Putative membrane protein</fullName>
    </submittedName>
</protein>
<evidence type="ECO:0000256" key="10">
    <source>
        <dbReference type="SAM" id="MobiDB-lite"/>
    </source>
</evidence>
<dbReference type="EMBL" id="RJUK01000001">
    <property type="protein sequence ID" value="ROQ21411.1"/>
    <property type="molecule type" value="Genomic_DNA"/>
</dbReference>
<feature type="transmembrane region" description="Helical" evidence="11">
    <location>
        <begin position="70"/>
        <end position="91"/>
    </location>
</feature>
<evidence type="ECO:0000259" key="12">
    <source>
        <dbReference type="SMART" id="SM00756"/>
    </source>
</evidence>
<comment type="similarity">
    <text evidence="2">Belongs to the VKOR family.</text>
</comment>
<dbReference type="InterPro" id="IPR036249">
    <property type="entry name" value="Thioredoxin-like_sf"/>
</dbReference>
<dbReference type="SUPFAM" id="SSF52833">
    <property type="entry name" value="Thioredoxin-like"/>
    <property type="match status" value="1"/>
</dbReference>
<evidence type="ECO:0000313" key="14">
    <source>
        <dbReference type="Proteomes" id="UP000273643"/>
    </source>
</evidence>
<evidence type="ECO:0000256" key="3">
    <source>
        <dbReference type="ARBA" id="ARBA00022692"/>
    </source>
</evidence>
<reference evidence="13 14" key="1">
    <citation type="submission" date="2018-11" db="EMBL/GenBank/DDBJ databases">
        <title>Genomic Encyclopedia of Type Strains, Phase IV (KMG-IV): sequencing the most valuable type-strain genomes for metagenomic binning, comparative biology and taxonomic classification.</title>
        <authorList>
            <person name="Goeker M."/>
        </authorList>
    </citation>
    <scope>NUCLEOTIDE SEQUENCE [LARGE SCALE GENOMIC DNA]</scope>
    <source>
        <strain evidence="13 14">DSM 16974</strain>
    </source>
</reference>
<keyword evidence="7 11" id="KW-0472">Membrane</keyword>
<dbReference type="RefSeq" id="WP_123638416.1">
    <property type="nucleotide sequence ID" value="NZ_RJUK01000001.1"/>
</dbReference>
<dbReference type="Gene3D" id="3.40.30.10">
    <property type="entry name" value="Glutaredoxin"/>
    <property type="match status" value="1"/>
</dbReference>
<keyword evidence="8" id="KW-1015">Disulfide bond</keyword>
<feature type="compositionally biased region" description="Basic residues" evidence="10">
    <location>
        <begin position="1"/>
        <end position="15"/>
    </location>
</feature>
<dbReference type="OrthoDB" id="185994at2"/>
<evidence type="ECO:0000256" key="2">
    <source>
        <dbReference type="ARBA" id="ARBA00006214"/>
    </source>
</evidence>
<dbReference type="Gene3D" id="1.20.1440.130">
    <property type="entry name" value="VKOR domain"/>
    <property type="match status" value="1"/>
</dbReference>
<dbReference type="Proteomes" id="UP000273643">
    <property type="component" value="Unassembled WGS sequence"/>
</dbReference>
<dbReference type="AlphaFoldDB" id="A0A3N1P1F8"/>
<dbReference type="Pfam" id="PF07884">
    <property type="entry name" value="VKOR"/>
    <property type="match status" value="1"/>
</dbReference>
<feature type="transmembrane region" description="Helical" evidence="11">
    <location>
        <begin position="103"/>
        <end position="122"/>
    </location>
</feature>
<evidence type="ECO:0000256" key="9">
    <source>
        <dbReference type="ARBA" id="ARBA00023284"/>
    </source>
</evidence>
<comment type="subcellular location">
    <subcellularLocation>
        <location evidence="1">Membrane</location>
        <topology evidence="1">Multi-pass membrane protein</topology>
    </subcellularLocation>
</comment>
<evidence type="ECO:0000256" key="5">
    <source>
        <dbReference type="ARBA" id="ARBA00022989"/>
    </source>
</evidence>
<evidence type="ECO:0000256" key="6">
    <source>
        <dbReference type="ARBA" id="ARBA00023002"/>
    </source>
</evidence>
<comment type="caution">
    <text evidence="13">The sequence shown here is derived from an EMBL/GenBank/DDBJ whole genome shotgun (WGS) entry which is preliminary data.</text>
</comment>
<accession>A0A3N1P1F8</accession>
<evidence type="ECO:0000256" key="7">
    <source>
        <dbReference type="ARBA" id="ARBA00023136"/>
    </source>
</evidence>
<dbReference type="PANTHER" id="PTHR34573:SF1">
    <property type="entry name" value="VITAMIN K EPOXIDE REDUCTASE DOMAIN-CONTAINING PROTEIN"/>
    <property type="match status" value="1"/>
</dbReference>
<dbReference type="GO" id="GO:0016020">
    <property type="term" value="C:membrane"/>
    <property type="evidence" value="ECO:0007669"/>
    <property type="project" value="UniProtKB-SubCell"/>
</dbReference>
<dbReference type="InterPro" id="IPR044698">
    <property type="entry name" value="VKOR/LTO1"/>
</dbReference>
<feature type="transmembrane region" description="Helical" evidence="11">
    <location>
        <begin position="128"/>
        <end position="148"/>
    </location>
</feature>
<keyword evidence="5 11" id="KW-1133">Transmembrane helix</keyword>
<dbReference type="GO" id="GO:0016491">
    <property type="term" value="F:oxidoreductase activity"/>
    <property type="evidence" value="ECO:0007669"/>
    <property type="project" value="UniProtKB-KW"/>
</dbReference>
<evidence type="ECO:0000256" key="8">
    <source>
        <dbReference type="ARBA" id="ARBA00023157"/>
    </source>
</evidence>